<dbReference type="PROSITE" id="PS00211">
    <property type="entry name" value="ABC_TRANSPORTER_1"/>
    <property type="match status" value="1"/>
</dbReference>
<dbReference type="Proteomes" id="UP000593915">
    <property type="component" value="Chromosome"/>
</dbReference>
<evidence type="ECO:0000256" key="1">
    <source>
        <dbReference type="ARBA" id="ARBA00004651"/>
    </source>
</evidence>
<dbReference type="PANTHER" id="PTHR24221">
    <property type="entry name" value="ATP-BINDING CASSETTE SUB-FAMILY B"/>
    <property type="match status" value="1"/>
</dbReference>
<feature type="region of interest" description="Disordered" evidence="9">
    <location>
        <begin position="1"/>
        <end position="24"/>
    </location>
</feature>
<comment type="subcellular location">
    <subcellularLocation>
        <location evidence="1">Cell membrane</location>
        <topology evidence="1">Multi-pass membrane protein</topology>
    </subcellularLocation>
</comment>
<keyword evidence="2" id="KW-0813">Transport</keyword>
<evidence type="ECO:0000259" key="11">
    <source>
        <dbReference type="PROSITE" id="PS50893"/>
    </source>
</evidence>
<dbReference type="GO" id="GO:0005524">
    <property type="term" value="F:ATP binding"/>
    <property type="evidence" value="ECO:0007669"/>
    <property type="project" value="UniProtKB-KW"/>
</dbReference>
<evidence type="ECO:0000256" key="8">
    <source>
        <dbReference type="ARBA" id="ARBA00023136"/>
    </source>
</evidence>
<dbReference type="PROSITE" id="PS50893">
    <property type="entry name" value="ABC_TRANSPORTER_2"/>
    <property type="match status" value="1"/>
</dbReference>
<dbReference type="EMBL" id="CP061839">
    <property type="protein sequence ID" value="QOW60164.1"/>
    <property type="molecule type" value="Genomic_DNA"/>
</dbReference>
<dbReference type="InterPro" id="IPR036640">
    <property type="entry name" value="ABC1_TM_sf"/>
</dbReference>
<protein>
    <submittedName>
        <fullName evidence="13">ABC transporter ATP-binding protein</fullName>
    </submittedName>
</protein>
<dbReference type="Pfam" id="PF00664">
    <property type="entry name" value="ABC_membrane"/>
    <property type="match status" value="1"/>
</dbReference>
<evidence type="ECO:0000256" key="10">
    <source>
        <dbReference type="SAM" id="Phobius"/>
    </source>
</evidence>
<feature type="domain" description="ABC transmembrane type-1" evidence="12">
    <location>
        <begin position="81"/>
        <end position="367"/>
    </location>
</feature>
<evidence type="ECO:0000256" key="3">
    <source>
        <dbReference type="ARBA" id="ARBA00022475"/>
    </source>
</evidence>
<dbReference type="InterPro" id="IPR003439">
    <property type="entry name" value="ABC_transporter-like_ATP-bd"/>
</dbReference>
<evidence type="ECO:0000256" key="2">
    <source>
        <dbReference type="ARBA" id="ARBA00022448"/>
    </source>
</evidence>
<dbReference type="InterPro" id="IPR003593">
    <property type="entry name" value="AAA+_ATPase"/>
</dbReference>
<dbReference type="FunFam" id="3.40.50.300:FF:000221">
    <property type="entry name" value="Multidrug ABC transporter ATP-binding protein"/>
    <property type="match status" value="1"/>
</dbReference>
<dbReference type="GO" id="GO:0005886">
    <property type="term" value="C:plasma membrane"/>
    <property type="evidence" value="ECO:0007669"/>
    <property type="project" value="UniProtKB-SubCell"/>
</dbReference>
<keyword evidence="3" id="KW-1003">Cell membrane</keyword>
<gene>
    <name evidence="13" type="ORF">IFE08_09990</name>
</gene>
<sequence>MNNKKTDFDEMLDRTSDGKKAKQTEDLIKEVESLNLDIPDEIMKRIKNEVQQSEKQAQISMGGLSKALMSVAPECKGRMRLSVILACVGEMFSFATYFFSAYAAGWLIKRAGSNPASFDELLKYAFLAMGSLLLYFICTGFSTAISHKTSFSILAKLRQTLFEKLKVIPMGYLVDNPVGKIKVILMERVSDMEDWVAHLMPELPSRLLHPALCIIILFFFDWRIGLSIFAPLPIVIAGMAAMMYKYRGKMAVWLSSYANVADRSAEYVRGIPVIKAFAQDKLSYGKFADAVKFYHFSTMKWWKQSWLGKALMTAAMMTPQLVSMPLAFYFYGQGQIGIETLLLALTLPISILPQAFALMTSFELFQMASGNWGHIQELLDMPIQKRPDAEHRAAIDADKGIKFEKVSFSYTDGNEVLHDISFETKPGEVTALVGPSGGGKSTIAKLLAGFWDPSSGIISLGGAETKSVSFKQLAEEISFVSQDNFLFDVSIRDNIRLGKPNATDEEIIAAAKAAHCHEFITALPEGYNTKAGEAGGAMSGGERQRITLARAILKPASTIILDEATAYADPENEALIQEAISHLVKGKNLVIVAHRLNTIKQAHQIILIDKGRIIAKGRHDELMKEPLYANLWKQYLGEE</sequence>
<dbReference type="SMART" id="SM00382">
    <property type="entry name" value="AAA"/>
    <property type="match status" value="1"/>
</dbReference>
<evidence type="ECO:0000256" key="6">
    <source>
        <dbReference type="ARBA" id="ARBA00022840"/>
    </source>
</evidence>
<feature type="transmembrane region" description="Helical" evidence="10">
    <location>
        <begin position="226"/>
        <end position="244"/>
    </location>
</feature>
<dbReference type="RefSeq" id="WP_194075761.1">
    <property type="nucleotide sequence ID" value="NZ_CP061839.1"/>
</dbReference>
<dbReference type="AlphaFoldDB" id="A0A7S6WMZ6"/>
<dbReference type="SUPFAM" id="SSF90123">
    <property type="entry name" value="ABC transporter transmembrane region"/>
    <property type="match status" value="1"/>
</dbReference>
<dbReference type="InterPro" id="IPR011527">
    <property type="entry name" value="ABC1_TM_dom"/>
</dbReference>
<evidence type="ECO:0000256" key="7">
    <source>
        <dbReference type="ARBA" id="ARBA00022989"/>
    </source>
</evidence>
<dbReference type="PROSITE" id="PS50929">
    <property type="entry name" value="ABC_TM1F"/>
    <property type="match status" value="1"/>
</dbReference>
<dbReference type="Gene3D" id="3.40.50.300">
    <property type="entry name" value="P-loop containing nucleotide triphosphate hydrolases"/>
    <property type="match status" value="1"/>
</dbReference>
<dbReference type="InterPro" id="IPR017871">
    <property type="entry name" value="ABC_transporter-like_CS"/>
</dbReference>
<evidence type="ECO:0000313" key="14">
    <source>
        <dbReference type="Proteomes" id="UP000593915"/>
    </source>
</evidence>
<evidence type="ECO:0000256" key="5">
    <source>
        <dbReference type="ARBA" id="ARBA00022741"/>
    </source>
</evidence>
<dbReference type="Pfam" id="PF00005">
    <property type="entry name" value="ABC_tran"/>
    <property type="match status" value="1"/>
</dbReference>
<evidence type="ECO:0000313" key="13">
    <source>
        <dbReference type="EMBL" id="QOW60164.1"/>
    </source>
</evidence>
<feature type="transmembrane region" description="Helical" evidence="10">
    <location>
        <begin position="306"/>
        <end position="330"/>
    </location>
</feature>
<dbReference type="SUPFAM" id="SSF52540">
    <property type="entry name" value="P-loop containing nucleoside triphosphate hydrolases"/>
    <property type="match status" value="1"/>
</dbReference>
<dbReference type="InterPro" id="IPR027417">
    <property type="entry name" value="P-loop_NTPase"/>
</dbReference>
<feature type="transmembrane region" description="Helical" evidence="10">
    <location>
        <begin position="124"/>
        <end position="146"/>
    </location>
</feature>
<dbReference type="InterPro" id="IPR039421">
    <property type="entry name" value="Type_1_exporter"/>
</dbReference>
<keyword evidence="7 10" id="KW-1133">Transmembrane helix</keyword>
<evidence type="ECO:0000259" key="12">
    <source>
        <dbReference type="PROSITE" id="PS50929"/>
    </source>
</evidence>
<dbReference type="Gene3D" id="1.20.1560.10">
    <property type="entry name" value="ABC transporter type 1, transmembrane domain"/>
    <property type="match status" value="1"/>
</dbReference>
<keyword evidence="4 10" id="KW-0812">Transmembrane</keyword>
<proteinExistence type="predicted"/>
<accession>A0A7S6WMZ6</accession>
<evidence type="ECO:0000256" key="4">
    <source>
        <dbReference type="ARBA" id="ARBA00022692"/>
    </source>
</evidence>
<keyword evidence="6 13" id="KW-0067">ATP-binding</keyword>
<feature type="domain" description="ABC transporter" evidence="11">
    <location>
        <begin position="401"/>
        <end position="635"/>
    </location>
</feature>
<dbReference type="GO" id="GO:0140359">
    <property type="term" value="F:ABC-type transporter activity"/>
    <property type="evidence" value="ECO:0007669"/>
    <property type="project" value="InterPro"/>
</dbReference>
<evidence type="ECO:0000256" key="9">
    <source>
        <dbReference type="SAM" id="MobiDB-lite"/>
    </source>
</evidence>
<keyword evidence="8 10" id="KW-0472">Membrane</keyword>
<name>A0A7S6WMZ6_9SPIR</name>
<dbReference type="CDD" id="cd07346">
    <property type="entry name" value="ABC_6TM_exporters"/>
    <property type="match status" value="1"/>
</dbReference>
<keyword evidence="5" id="KW-0547">Nucleotide-binding</keyword>
<dbReference type="GO" id="GO:0016887">
    <property type="term" value="F:ATP hydrolysis activity"/>
    <property type="evidence" value="ECO:0007669"/>
    <property type="project" value="InterPro"/>
</dbReference>
<organism evidence="13 14">
    <name type="scientific">Treponema pedis</name>
    <dbReference type="NCBI Taxonomy" id="409322"/>
    <lineage>
        <taxon>Bacteria</taxon>
        <taxon>Pseudomonadati</taxon>
        <taxon>Spirochaetota</taxon>
        <taxon>Spirochaetia</taxon>
        <taxon>Spirochaetales</taxon>
        <taxon>Treponemataceae</taxon>
        <taxon>Treponema</taxon>
    </lineage>
</organism>
<reference evidence="13 14" key="1">
    <citation type="submission" date="2020-09" db="EMBL/GenBank/DDBJ databases">
        <title>Characterization of Treponema spp. from bovine digital dermatitis in Korea.</title>
        <authorList>
            <person name="Espiritu H.M."/>
            <person name="Cho Y.I."/>
            <person name="Mamuad L."/>
        </authorList>
    </citation>
    <scope>NUCLEOTIDE SEQUENCE [LARGE SCALE GENOMIC DNA]</scope>
    <source>
        <strain evidence="13 14">KS1</strain>
    </source>
</reference>
<feature type="transmembrane region" description="Helical" evidence="10">
    <location>
        <begin position="83"/>
        <end position="104"/>
    </location>
</feature>
<feature type="transmembrane region" description="Helical" evidence="10">
    <location>
        <begin position="336"/>
        <end position="359"/>
    </location>
</feature>
<dbReference type="PANTHER" id="PTHR24221:SF654">
    <property type="entry name" value="ATP-BINDING CASSETTE SUB-FAMILY B MEMBER 6"/>
    <property type="match status" value="1"/>
</dbReference>